<dbReference type="EMBL" id="JH597990">
    <property type="status" value="NOT_ANNOTATED_CDS"/>
    <property type="molecule type" value="Genomic_DNA"/>
</dbReference>
<dbReference type="Proteomes" id="UP000011713">
    <property type="component" value="Unassembled WGS sequence"/>
</dbReference>
<name>M4BVZ5_HYAAE</name>
<dbReference type="HOGENOM" id="CLU_2578951_0_0_1"/>
<protein>
    <submittedName>
        <fullName evidence="1">Uncharacterized protein</fullName>
    </submittedName>
</protein>
<evidence type="ECO:0000313" key="2">
    <source>
        <dbReference type="Proteomes" id="UP000011713"/>
    </source>
</evidence>
<proteinExistence type="predicted"/>
<dbReference type="InParanoid" id="M4BVZ5"/>
<sequence length="81" mass="9003">MQVHALSTGGEVGKKALAVEQTSEQNVARFVCQPKPRHRPRCCKTIGIITMDRKKARRESLFMLANSLEAKPNQEAVLLAN</sequence>
<accession>M4BVZ5</accession>
<dbReference type="VEuPathDB" id="FungiDB:HpaG810696"/>
<reference evidence="2" key="1">
    <citation type="journal article" date="2010" name="Science">
        <title>Signatures of adaptation to obligate biotrophy in the Hyaloperonospora arabidopsidis genome.</title>
        <authorList>
            <person name="Baxter L."/>
            <person name="Tripathy S."/>
            <person name="Ishaque N."/>
            <person name="Boot N."/>
            <person name="Cabral A."/>
            <person name="Kemen E."/>
            <person name="Thines M."/>
            <person name="Ah-Fong A."/>
            <person name="Anderson R."/>
            <person name="Badejoko W."/>
            <person name="Bittner-Eddy P."/>
            <person name="Boore J.L."/>
            <person name="Chibucos M.C."/>
            <person name="Coates M."/>
            <person name="Dehal P."/>
            <person name="Delehaunty K."/>
            <person name="Dong S."/>
            <person name="Downton P."/>
            <person name="Dumas B."/>
            <person name="Fabro G."/>
            <person name="Fronick C."/>
            <person name="Fuerstenberg S.I."/>
            <person name="Fulton L."/>
            <person name="Gaulin E."/>
            <person name="Govers F."/>
            <person name="Hughes L."/>
            <person name="Humphray S."/>
            <person name="Jiang R.H."/>
            <person name="Judelson H."/>
            <person name="Kamoun S."/>
            <person name="Kyung K."/>
            <person name="Meijer H."/>
            <person name="Minx P."/>
            <person name="Morris P."/>
            <person name="Nelson J."/>
            <person name="Phuntumart V."/>
            <person name="Qutob D."/>
            <person name="Rehmany A."/>
            <person name="Rougon-Cardoso A."/>
            <person name="Ryden P."/>
            <person name="Torto-Alalibo T."/>
            <person name="Studholme D."/>
            <person name="Wang Y."/>
            <person name="Win J."/>
            <person name="Wood J."/>
            <person name="Clifton S.W."/>
            <person name="Rogers J."/>
            <person name="Van den Ackerveken G."/>
            <person name="Jones J.D."/>
            <person name="McDowell J.M."/>
            <person name="Beynon J."/>
            <person name="Tyler B.M."/>
        </authorList>
    </citation>
    <scope>NUCLEOTIDE SEQUENCE [LARGE SCALE GENOMIC DNA]</scope>
    <source>
        <strain evidence="2">Emoy2</strain>
    </source>
</reference>
<dbReference type="EnsemblProtists" id="HpaT810696">
    <property type="protein sequence ID" value="HpaP810696"/>
    <property type="gene ID" value="HpaG810696"/>
</dbReference>
<organism evidence="1 2">
    <name type="scientific">Hyaloperonospora arabidopsidis (strain Emoy2)</name>
    <name type="common">Downy mildew agent</name>
    <name type="synonym">Peronospora arabidopsidis</name>
    <dbReference type="NCBI Taxonomy" id="559515"/>
    <lineage>
        <taxon>Eukaryota</taxon>
        <taxon>Sar</taxon>
        <taxon>Stramenopiles</taxon>
        <taxon>Oomycota</taxon>
        <taxon>Peronosporomycetes</taxon>
        <taxon>Peronosporales</taxon>
        <taxon>Peronosporaceae</taxon>
        <taxon>Hyaloperonospora</taxon>
    </lineage>
</organism>
<dbReference type="AlphaFoldDB" id="M4BVZ5"/>
<keyword evidence="2" id="KW-1185">Reference proteome</keyword>
<reference evidence="1" key="2">
    <citation type="submission" date="2015-06" db="UniProtKB">
        <authorList>
            <consortium name="EnsemblProtists"/>
        </authorList>
    </citation>
    <scope>IDENTIFICATION</scope>
    <source>
        <strain evidence="1">Emoy2</strain>
    </source>
</reference>
<evidence type="ECO:0000313" key="1">
    <source>
        <dbReference type="EnsemblProtists" id="HpaP810696"/>
    </source>
</evidence>